<evidence type="ECO:0008006" key="3">
    <source>
        <dbReference type="Google" id="ProtNLM"/>
    </source>
</evidence>
<sequence>MSSGLADSRERGGRVLSDRLERTVVACECGFTDALLHGEWRARADRAPRSGHLRYHLTCPDCATETVVELNL</sequence>
<name>A0A6B0GRV1_9EURY</name>
<evidence type="ECO:0000313" key="2">
    <source>
        <dbReference type="Proteomes" id="UP000451471"/>
    </source>
</evidence>
<accession>A0A6B0GRV1</accession>
<keyword evidence="2" id="KW-1185">Reference proteome</keyword>
<dbReference type="RefSeq" id="WP_158204084.1">
    <property type="nucleotide sequence ID" value="NZ_WSZK01000015.1"/>
</dbReference>
<organism evidence="1 2">
    <name type="scientific">Halomarina oriensis</name>
    <dbReference type="NCBI Taxonomy" id="671145"/>
    <lineage>
        <taxon>Archaea</taxon>
        <taxon>Methanobacteriati</taxon>
        <taxon>Methanobacteriota</taxon>
        <taxon>Stenosarchaea group</taxon>
        <taxon>Halobacteria</taxon>
        <taxon>Halobacteriales</taxon>
        <taxon>Natronomonadaceae</taxon>
        <taxon>Halomarina</taxon>
    </lineage>
</organism>
<proteinExistence type="predicted"/>
<dbReference type="AlphaFoldDB" id="A0A6B0GRV1"/>
<dbReference type="EMBL" id="WSZK01000015">
    <property type="protein sequence ID" value="MWG34398.1"/>
    <property type="molecule type" value="Genomic_DNA"/>
</dbReference>
<gene>
    <name evidence="1" type="ORF">GQS65_07830</name>
</gene>
<dbReference type="OrthoDB" id="172158at2157"/>
<dbReference type="Proteomes" id="UP000451471">
    <property type="component" value="Unassembled WGS sequence"/>
</dbReference>
<protein>
    <recommendedName>
        <fullName evidence="3">Small CPxCG-related zinc finger protein</fullName>
    </recommendedName>
</protein>
<comment type="caution">
    <text evidence="1">The sequence shown here is derived from an EMBL/GenBank/DDBJ whole genome shotgun (WGS) entry which is preliminary data.</text>
</comment>
<evidence type="ECO:0000313" key="1">
    <source>
        <dbReference type="EMBL" id="MWG34398.1"/>
    </source>
</evidence>
<reference evidence="1 2" key="1">
    <citation type="submission" date="2019-12" db="EMBL/GenBank/DDBJ databases">
        <title>Halocatena pleomorpha gen. nov. sp. nov., an extremely halophilic archaeon of family Halobacteriaceae isolated from saltpan soil.</title>
        <authorList>
            <person name="Pal Y."/>
            <person name="Verma A."/>
            <person name="Krishnamurthi S."/>
            <person name="Kumar P."/>
        </authorList>
    </citation>
    <scope>NUCLEOTIDE SEQUENCE [LARGE SCALE GENOMIC DNA]</scope>
    <source>
        <strain evidence="1 2">JCM 16495</strain>
    </source>
</reference>